<feature type="non-terminal residue" evidence="2">
    <location>
        <position position="1"/>
    </location>
</feature>
<dbReference type="OrthoDB" id="7464126at2759"/>
<dbReference type="InterPro" id="IPR036770">
    <property type="entry name" value="Ankyrin_rpt-contain_sf"/>
</dbReference>
<proteinExistence type="predicted"/>
<evidence type="ECO:0000313" key="2">
    <source>
        <dbReference type="EMBL" id="GBG35101.1"/>
    </source>
</evidence>
<keyword evidence="1" id="KW-0175">Coiled coil</keyword>
<organism evidence="2 3">
    <name type="scientific">Hondaea fermentalgiana</name>
    <dbReference type="NCBI Taxonomy" id="2315210"/>
    <lineage>
        <taxon>Eukaryota</taxon>
        <taxon>Sar</taxon>
        <taxon>Stramenopiles</taxon>
        <taxon>Bigyra</taxon>
        <taxon>Labyrinthulomycetes</taxon>
        <taxon>Thraustochytrida</taxon>
        <taxon>Thraustochytriidae</taxon>
        <taxon>Hondaea</taxon>
    </lineage>
</organism>
<evidence type="ECO:0000256" key="1">
    <source>
        <dbReference type="SAM" id="Coils"/>
    </source>
</evidence>
<dbReference type="SUPFAM" id="SSF56112">
    <property type="entry name" value="Protein kinase-like (PK-like)"/>
    <property type="match status" value="1"/>
</dbReference>
<feature type="coiled-coil region" evidence="1">
    <location>
        <begin position="96"/>
        <end position="123"/>
    </location>
</feature>
<evidence type="ECO:0000313" key="3">
    <source>
        <dbReference type="Proteomes" id="UP000241890"/>
    </source>
</evidence>
<dbReference type="InterPro" id="IPR011009">
    <property type="entry name" value="Kinase-like_dom_sf"/>
</dbReference>
<feature type="coiled-coil region" evidence="1">
    <location>
        <begin position="332"/>
        <end position="384"/>
    </location>
</feature>
<keyword evidence="3" id="KW-1185">Reference proteome</keyword>
<sequence length="525" mass="58962">PDTAQLLIKRGAKLDLQTNIKNTALMVACQPSESHHTATGLLRCIKLCYAAGADLNLKDEDGDDALAVAKYFERADAVAFLEFATMLEVARGVQDFERQQTILREKEQELIALQEAVKTNSKKVSKRNKTRRDLVAGIRDALSGGIEGQLEKVLADPGTKAVVNSCRRLWEEILKESAVVDDADEPATFDQVQEATRDAVEAVKAWEARHDTNAACERTEAAIDALEESTKRLGIQATFFMTLRHPEKTRHVAMELQNVQQALKAELKILTNVDPMADAPLQAVRRALASTISFYTCALKSEVFRLKKATKDLSSSLSRHVPGLSAPNTSHVMESMKKVRQNKRKREDLERDLERIREDANDGDAKAQAKIPGLEQKLAQLENVYKLDSELRKKRARVLREAEEHNPELLRDQKWIRSLGVDNSVPRELSTLGLWLTNAKRKDFKTISELASKPGKSVLKVRDLNGRELVLKSFHLANDEWTSRFYRQVAALAQIKSAYIVRIQGVFMQDAHQGCTLMPLSSRTY</sequence>
<dbReference type="EMBL" id="BEYU01000298">
    <property type="protein sequence ID" value="GBG35101.1"/>
    <property type="molecule type" value="Genomic_DNA"/>
</dbReference>
<gene>
    <name evidence="2" type="ORF">FCC1311_113242</name>
</gene>
<protein>
    <submittedName>
        <fullName evidence="2">Fibronectin type 3 and ankyrin repeat domains protein 1</fullName>
    </submittedName>
</protein>
<name>A0A2R5H2N2_9STRA</name>
<dbReference type="Gene3D" id="1.25.40.20">
    <property type="entry name" value="Ankyrin repeat-containing domain"/>
    <property type="match status" value="1"/>
</dbReference>
<dbReference type="InParanoid" id="A0A2R5H2N2"/>
<dbReference type="SUPFAM" id="SSF48403">
    <property type="entry name" value="Ankyrin repeat"/>
    <property type="match status" value="1"/>
</dbReference>
<dbReference type="Proteomes" id="UP000241890">
    <property type="component" value="Unassembled WGS sequence"/>
</dbReference>
<reference evidence="2 3" key="1">
    <citation type="submission" date="2017-12" db="EMBL/GenBank/DDBJ databases">
        <title>Sequencing, de novo assembly and annotation of complete genome of a new Thraustochytrid species, strain FCC1311.</title>
        <authorList>
            <person name="Sedici K."/>
            <person name="Godart F."/>
            <person name="Aiese Cigliano R."/>
            <person name="Sanseverino W."/>
            <person name="Barakat M."/>
            <person name="Ortet P."/>
            <person name="Marechal E."/>
            <person name="Cagnac O."/>
            <person name="Amato A."/>
        </authorList>
    </citation>
    <scope>NUCLEOTIDE SEQUENCE [LARGE SCALE GENOMIC DNA]</scope>
</reference>
<comment type="caution">
    <text evidence="2">The sequence shown here is derived from an EMBL/GenBank/DDBJ whole genome shotgun (WGS) entry which is preliminary data.</text>
</comment>
<accession>A0A2R5H2N2</accession>
<dbReference type="AlphaFoldDB" id="A0A2R5H2N2"/>